<evidence type="ECO:0000256" key="1">
    <source>
        <dbReference type="SAM" id="MobiDB-lite"/>
    </source>
</evidence>
<protein>
    <submittedName>
        <fullName evidence="2">Uncharacterized protein</fullName>
    </submittedName>
</protein>
<reference evidence="2" key="2">
    <citation type="submission" date="2020-09" db="EMBL/GenBank/DDBJ databases">
        <authorList>
            <person name="Sun Q."/>
            <person name="Zhou Y."/>
        </authorList>
    </citation>
    <scope>NUCLEOTIDE SEQUENCE</scope>
    <source>
        <strain evidence="2">CGMCC 4.5737</strain>
    </source>
</reference>
<accession>A0A8J3FTE7</accession>
<dbReference type="AlphaFoldDB" id="A0A8J3FTE7"/>
<proteinExistence type="predicted"/>
<gene>
    <name evidence="2" type="ORF">GCM10012275_01460</name>
</gene>
<comment type="caution">
    <text evidence="2">The sequence shown here is derived from an EMBL/GenBank/DDBJ whole genome shotgun (WGS) entry which is preliminary data.</text>
</comment>
<dbReference type="EMBL" id="BMMK01000001">
    <property type="protein sequence ID" value="GGM33771.1"/>
    <property type="molecule type" value="Genomic_DNA"/>
</dbReference>
<reference evidence="2" key="1">
    <citation type="journal article" date="2014" name="Int. J. Syst. Evol. Microbiol.">
        <title>Complete genome sequence of Corynebacterium casei LMG S-19264T (=DSM 44701T), isolated from a smear-ripened cheese.</title>
        <authorList>
            <consortium name="US DOE Joint Genome Institute (JGI-PGF)"/>
            <person name="Walter F."/>
            <person name="Albersmeier A."/>
            <person name="Kalinowski J."/>
            <person name="Ruckert C."/>
        </authorList>
    </citation>
    <scope>NUCLEOTIDE SEQUENCE</scope>
    <source>
        <strain evidence="2">CGMCC 4.5737</strain>
    </source>
</reference>
<feature type="compositionally biased region" description="Low complexity" evidence="1">
    <location>
        <begin position="107"/>
        <end position="119"/>
    </location>
</feature>
<name>A0A8J3FTE7_9PSEU</name>
<evidence type="ECO:0000313" key="2">
    <source>
        <dbReference type="EMBL" id="GGM33771.1"/>
    </source>
</evidence>
<feature type="region of interest" description="Disordered" evidence="1">
    <location>
        <begin position="100"/>
        <end position="119"/>
    </location>
</feature>
<dbReference type="RefSeq" id="WP_189052834.1">
    <property type="nucleotide sequence ID" value="NZ_BMMK01000001.1"/>
</dbReference>
<sequence length="119" mass="13190">MIARTLHGACQDGLVALVFTALDRLRDSPADSLRRSRELSASIHAWRGILRAHTPPPSARHCPKCRNWLLRPRRWPCRIWREAITSLGALNSIYAFSPPAPMPSPTTCPSTPAADTGIR</sequence>
<keyword evidence="3" id="KW-1185">Reference proteome</keyword>
<evidence type="ECO:0000313" key="3">
    <source>
        <dbReference type="Proteomes" id="UP000637578"/>
    </source>
</evidence>
<dbReference type="Proteomes" id="UP000637578">
    <property type="component" value="Unassembled WGS sequence"/>
</dbReference>
<organism evidence="2 3">
    <name type="scientific">Longimycelium tulufanense</name>
    <dbReference type="NCBI Taxonomy" id="907463"/>
    <lineage>
        <taxon>Bacteria</taxon>
        <taxon>Bacillati</taxon>
        <taxon>Actinomycetota</taxon>
        <taxon>Actinomycetes</taxon>
        <taxon>Pseudonocardiales</taxon>
        <taxon>Pseudonocardiaceae</taxon>
        <taxon>Longimycelium</taxon>
    </lineage>
</organism>